<gene>
    <name evidence="3" type="ORF">HannXRQ_Chr16g0498571</name>
    <name evidence="2" type="ORF">HanXRQr2_Chr16g0724031</name>
</gene>
<organism evidence="3 4">
    <name type="scientific">Helianthus annuus</name>
    <name type="common">Common sunflower</name>
    <dbReference type="NCBI Taxonomy" id="4232"/>
    <lineage>
        <taxon>Eukaryota</taxon>
        <taxon>Viridiplantae</taxon>
        <taxon>Streptophyta</taxon>
        <taxon>Embryophyta</taxon>
        <taxon>Tracheophyta</taxon>
        <taxon>Spermatophyta</taxon>
        <taxon>Magnoliopsida</taxon>
        <taxon>eudicotyledons</taxon>
        <taxon>Gunneridae</taxon>
        <taxon>Pentapetalae</taxon>
        <taxon>asterids</taxon>
        <taxon>campanulids</taxon>
        <taxon>Asterales</taxon>
        <taxon>Asteraceae</taxon>
        <taxon>Asteroideae</taxon>
        <taxon>Heliantheae alliance</taxon>
        <taxon>Heliantheae</taxon>
        <taxon>Helianthus</taxon>
    </lineage>
</organism>
<dbReference type="Proteomes" id="UP000215914">
    <property type="component" value="Chromosome 16"/>
</dbReference>
<dbReference type="OrthoDB" id="1730349at2759"/>
<keyword evidence="4" id="KW-1185">Reference proteome</keyword>
<proteinExistence type="predicted"/>
<dbReference type="AlphaFoldDB" id="A0A251RZL0"/>
<reference evidence="3" key="2">
    <citation type="submission" date="2017-02" db="EMBL/GenBank/DDBJ databases">
        <title>Sunflower complete genome.</title>
        <authorList>
            <person name="Langlade N."/>
            <person name="Munos S."/>
        </authorList>
    </citation>
    <scope>NUCLEOTIDE SEQUENCE [LARGE SCALE GENOMIC DNA]</scope>
    <source>
        <tissue evidence="3">Leaves</tissue>
    </source>
</reference>
<dbReference type="EMBL" id="MNCJ02000331">
    <property type="protein sequence ID" value="KAF5757974.1"/>
    <property type="molecule type" value="Genomic_DNA"/>
</dbReference>
<evidence type="ECO:0000256" key="1">
    <source>
        <dbReference type="SAM" id="MobiDB-lite"/>
    </source>
</evidence>
<feature type="region of interest" description="Disordered" evidence="1">
    <location>
        <begin position="300"/>
        <end position="331"/>
    </location>
</feature>
<dbReference type="PANTHER" id="PTHR33499:SF11">
    <property type="entry name" value="NO APICAL MERISTEM-ASSOCIATED C-TERMINAL DOMAIN-CONTAINING PROTEIN"/>
    <property type="match status" value="1"/>
</dbReference>
<reference evidence="2 4" key="1">
    <citation type="journal article" date="2017" name="Nature">
        <title>The sunflower genome provides insights into oil metabolism, flowering and Asterid evolution.</title>
        <authorList>
            <person name="Badouin H."/>
            <person name="Gouzy J."/>
            <person name="Grassa C.J."/>
            <person name="Murat F."/>
            <person name="Staton S.E."/>
            <person name="Cottret L."/>
            <person name="Lelandais-Briere C."/>
            <person name="Owens G.L."/>
            <person name="Carrere S."/>
            <person name="Mayjonade B."/>
            <person name="Legrand L."/>
            <person name="Gill N."/>
            <person name="Kane N.C."/>
            <person name="Bowers J.E."/>
            <person name="Hubner S."/>
            <person name="Bellec A."/>
            <person name="Berard A."/>
            <person name="Berges H."/>
            <person name="Blanchet N."/>
            <person name="Boniface M.C."/>
            <person name="Brunel D."/>
            <person name="Catrice O."/>
            <person name="Chaidir N."/>
            <person name="Claudel C."/>
            <person name="Donnadieu C."/>
            <person name="Faraut T."/>
            <person name="Fievet G."/>
            <person name="Helmstetter N."/>
            <person name="King M."/>
            <person name="Knapp S.J."/>
            <person name="Lai Z."/>
            <person name="Le Paslier M.C."/>
            <person name="Lippi Y."/>
            <person name="Lorenzon L."/>
            <person name="Mandel J.R."/>
            <person name="Marage G."/>
            <person name="Marchand G."/>
            <person name="Marquand E."/>
            <person name="Bret-Mestries E."/>
            <person name="Morien E."/>
            <person name="Nambeesan S."/>
            <person name="Nguyen T."/>
            <person name="Pegot-Espagnet P."/>
            <person name="Pouilly N."/>
            <person name="Raftis F."/>
            <person name="Sallet E."/>
            <person name="Schiex T."/>
            <person name="Thomas J."/>
            <person name="Vandecasteele C."/>
            <person name="Vares D."/>
            <person name="Vear F."/>
            <person name="Vautrin S."/>
            <person name="Crespi M."/>
            <person name="Mangin B."/>
            <person name="Burke J.M."/>
            <person name="Salse J."/>
            <person name="Munos S."/>
            <person name="Vincourt P."/>
            <person name="Rieseberg L.H."/>
            <person name="Langlade N.B."/>
        </authorList>
    </citation>
    <scope>NUCLEOTIDE SEQUENCE [LARGE SCALE GENOMIC DNA]</scope>
    <source>
        <strain evidence="4">cv. SF193</strain>
        <tissue evidence="2">Leaves</tissue>
    </source>
</reference>
<reference evidence="2" key="3">
    <citation type="submission" date="2020-06" db="EMBL/GenBank/DDBJ databases">
        <title>Helianthus annuus Genome sequencing and assembly Release 2.</title>
        <authorList>
            <person name="Gouzy J."/>
            <person name="Langlade N."/>
            <person name="Munos S."/>
        </authorList>
    </citation>
    <scope>NUCLEOTIDE SEQUENCE</scope>
    <source>
        <tissue evidence="2">Leaves</tissue>
    </source>
</reference>
<evidence type="ECO:0000313" key="3">
    <source>
        <dbReference type="EMBL" id="OTF90341.1"/>
    </source>
</evidence>
<dbReference type="InParanoid" id="A0A251RZL0"/>
<evidence type="ECO:0000313" key="4">
    <source>
        <dbReference type="Proteomes" id="UP000215914"/>
    </source>
</evidence>
<feature type="region of interest" description="Disordered" evidence="1">
    <location>
        <begin position="1"/>
        <end position="43"/>
    </location>
</feature>
<evidence type="ECO:0000313" key="2">
    <source>
        <dbReference type="EMBL" id="KAF5757974.1"/>
    </source>
</evidence>
<name>A0A251RZL0_HELAN</name>
<dbReference type="PANTHER" id="PTHR33499">
    <property type="entry name" value="OS12G0282400 PROTEIN-RELATED"/>
    <property type="match status" value="1"/>
</dbReference>
<protein>
    <submittedName>
        <fullName evidence="2 3">Transposase, Ptta/En/Spm, plant</fullName>
    </submittedName>
</protein>
<sequence length="367" mass="42237">MADVMPHGHGGDGADEPPPGGFGRRGHHEEDLVPKKKTRGKAKNKKLLQANKTGGLVSIPFDRLATYTPVGEPCDMFSREVGIYMWGNMAFDKYSYAQVSAAEKNAMEQHLRRRFNFEEIERDCERNQLKGGIQSVYMKRYRDRKSMAKREFIDLGKRHDNLETIRDTPPTGMGVENWRKTIDLFSDPKYIKRCEVNKKNREKQQFANRGGSASYSSWSFKKNVEALDTYAHAHTLPDGTFASPLEEENFNLLKEEFERQRTQNNPFLEDEGELGESSAPAISNVQVFEKVLGARRGIYRGHGRKPSLSSASSDVSPHEKEKTRPQFSEEYFDELFEDPRFMERLYQAMDKKRSRKDNKNDTDEEGE</sequence>
<dbReference type="EMBL" id="CM007905">
    <property type="protein sequence ID" value="OTF90341.1"/>
    <property type="molecule type" value="Genomic_DNA"/>
</dbReference>
<dbReference type="Gramene" id="mRNA:HanXRQr2_Chr16g0724031">
    <property type="protein sequence ID" value="mRNA:HanXRQr2_Chr16g0724031"/>
    <property type="gene ID" value="HanXRQr2_Chr16g0724031"/>
</dbReference>
<dbReference type="Pfam" id="PF03004">
    <property type="entry name" value="Transposase_24"/>
    <property type="match status" value="1"/>
</dbReference>
<dbReference type="InterPro" id="IPR004252">
    <property type="entry name" value="Probable_transposase_24"/>
</dbReference>
<accession>A0A251RZL0</accession>